<dbReference type="AlphaFoldDB" id="H8GHM5"/>
<dbReference type="Pfam" id="PF00188">
    <property type="entry name" value="CAP"/>
    <property type="match status" value="1"/>
</dbReference>
<dbReference type="eggNOG" id="COG2340">
    <property type="taxonomic scope" value="Bacteria"/>
</dbReference>
<dbReference type="PANTHER" id="PTHR31157:SF1">
    <property type="entry name" value="SCP DOMAIN-CONTAINING PROTEIN"/>
    <property type="match status" value="1"/>
</dbReference>
<keyword evidence="1" id="KW-0732">Signal</keyword>
<evidence type="ECO:0000313" key="4">
    <source>
        <dbReference type="Proteomes" id="UP000005090"/>
    </source>
</evidence>
<dbReference type="STRING" id="686340.Metal_3698"/>
<feature type="chain" id="PRO_5003612796" evidence="1">
    <location>
        <begin position="24"/>
        <end position="191"/>
    </location>
</feature>
<dbReference type="RefSeq" id="WP_005374643.1">
    <property type="nucleotide sequence ID" value="NZ_CM001475.1"/>
</dbReference>
<dbReference type="CDD" id="cd05379">
    <property type="entry name" value="CAP_bacterial"/>
    <property type="match status" value="1"/>
</dbReference>
<dbReference type="SUPFAM" id="SSF55797">
    <property type="entry name" value="PR-1-like"/>
    <property type="match status" value="1"/>
</dbReference>
<keyword evidence="4" id="KW-1185">Reference proteome</keyword>
<feature type="signal peptide" evidence="1">
    <location>
        <begin position="1"/>
        <end position="23"/>
    </location>
</feature>
<protein>
    <submittedName>
        <fullName evidence="3">Uncharacterized protein with SCP/PR1 domains</fullName>
    </submittedName>
</protein>
<dbReference type="EMBL" id="CM001475">
    <property type="protein sequence ID" value="EIC31343.1"/>
    <property type="molecule type" value="Genomic_DNA"/>
</dbReference>
<evidence type="ECO:0000313" key="3">
    <source>
        <dbReference type="EMBL" id="EIC31343.1"/>
    </source>
</evidence>
<sequence length="191" mass="21826">MLKLRPIFLLWLGLIPAASSANAAVTPPSIDPAELERQIHRQINRERQKHGLAPLGDDGELVAIARNHSLDMARHHFFNHVNLRGELPSDRARRQGWNKRKRIAPTTVATGIAENIFLTRLYEKIHTFKENGITVGKEYEWTDADRLVRTVVQGWMDSPHHRKVMLSSQYDRQGIGVVISGYDVYVTENLF</sequence>
<feature type="domain" description="SCP" evidence="2">
    <location>
        <begin position="41"/>
        <end position="187"/>
    </location>
</feature>
<dbReference type="InterPro" id="IPR014044">
    <property type="entry name" value="CAP_dom"/>
</dbReference>
<dbReference type="HOGENOM" id="CLU_048111_3_1_6"/>
<evidence type="ECO:0000259" key="2">
    <source>
        <dbReference type="Pfam" id="PF00188"/>
    </source>
</evidence>
<reference evidence="3 4" key="1">
    <citation type="journal article" date="2013" name="Genome Announc.">
        <title>Genome Sequence of the Obligate Gammaproteobacterial Methanotroph Methylomicrobium album Strain BG8.</title>
        <authorList>
            <person name="Kits K.D."/>
            <person name="Kalyuzhnaya M.G."/>
            <person name="Klotz M.G."/>
            <person name="Jetten M.S."/>
            <person name="Op den Camp H.J."/>
            <person name="Vuilleumier S."/>
            <person name="Bringel F."/>
            <person name="Dispirito A.A."/>
            <person name="Murrell J.C."/>
            <person name="Bruce D."/>
            <person name="Cheng J.F."/>
            <person name="Copeland A."/>
            <person name="Goodwin L."/>
            <person name="Hauser L."/>
            <person name="Lajus A."/>
            <person name="Land M.L."/>
            <person name="Lapidus A."/>
            <person name="Lucas S."/>
            <person name="Medigue C."/>
            <person name="Pitluck S."/>
            <person name="Woyke T."/>
            <person name="Zeytun A."/>
            <person name="Stein L.Y."/>
        </authorList>
    </citation>
    <scope>NUCLEOTIDE SEQUENCE [LARGE SCALE GENOMIC DNA]</scope>
    <source>
        <strain evidence="3 4">BG8</strain>
    </source>
</reference>
<dbReference type="InterPro" id="IPR035940">
    <property type="entry name" value="CAP_sf"/>
</dbReference>
<dbReference type="Gene3D" id="3.40.33.10">
    <property type="entry name" value="CAP"/>
    <property type="match status" value="1"/>
</dbReference>
<gene>
    <name evidence="3" type="ORF">Metal_3698</name>
</gene>
<accession>H8GHM5</accession>
<organism evidence="3 4">
    <name type="scientific">Methylomicrobium album BG8</name>
    <dbReference type="NCBI Taxonomy" id="686340"/>
    <lineage>
        <taxon>Bacteria</taxon>
        <taxon>Pseudomonadati</taxon>
        <taxon>Pseudomonadota</taxon>
        <taxon>Gammaproteobacteria</taxon>
        <taxon>Methylococcales</taxon>
        <taxon>Methylococcaceae</taxon>
        <taxon>Methylomicrobium</taxon>
    </lineage>
</organism>
<dbReference type="PANTHER" id="PTHR31157">
    <property type="entry name" value="SCP DOMAIN-CONTAINING PROTEIN"/>
    <property type="match status" value="1"/>
</dbReference>
<name>H8GHM5_METAL</name>
<evidence type="ECO:0000256" key="1">
    <source>
        <dbReference type="SAM" id="SignalP"/>
    </source>
</evidence>
<proteinExistence type="predicted"/>
<dbReference type="Proteomes" id="UP000005090">
    <property type="component" value="Chromosome"/>
</dbReference>